<dbReference type="OMA" id="GLENTPW"/>
<sequence>MVFFKSKALKAVVLGASAVTGLGFVVNQQLTAEEKVSDSILVTDLIKTKRDTISAIPDLFQGNDAALSLVQATRAARNLAQQAMAVNGYPGLVVGVSIKGKPCWVQGFGFSNVEAASRCTKDTVMRIASLSKPLTMLGVAKLVEEGKLDLDKNIYEYVGGKFPEKEFDGRKVTMSIRQIASHLAGIRHYNSPDETYNFYKHYYSATDALETFAYDDLVAKPGTKFNYSTFGYTLIAAAIESVLPNGKSFGQYLINDVCRTALGMSHTYLDDSTPIILNRAAQYFRDNQTLENAPYTENSFKYAGGGILSSVPDLLHFGNVMLYSFMPPENSKGFLKKETVDELWTPSRTGRVSLTPNLFRWCQYGLGWGLIRNAQPFHAAGAVPPFKDVIYHTGSATGGTTLLVIIPEKEMVIAIMCNLHSARGIMSLGRDVAQLFGNVKLEPSPIVTNHKEIVVKGA</sequence>
<dbReference type="eggNOG" id="ENOG502QQBX">
    <property type="taxonomic scope" value="Eukaryota"/>
</dbReference>
<dbReference type="Pfam" id="PF00144">
    <property type="entry name" value="Beta-lactamase"/>
    <property type="match status" value="1"/>
</dbReference>
<accession>T1JVM6</accession>
<dbReference type="OrthoDB" id="5946976at2759"/>
<dbReference type="HOGENOM" id="CLU_020027_0_2_1"/>
<dbReference type="GO" id="GO:0019216">
    <property type="term" value="P:regulation of lipid metabolic process"/>
    <property type="evidence" value="ECO:0007669"/>
    <property type="project" value="TreeGrafter"/>
</dbReference>
<dbReference type="InterPro" id="IPR012338">
    <property type="entry name" value="Beta-lactam/transpept-like"/>
</dbReference>
<keyword evidence="3" id="KW-1185">Reference proteome</keyword>
<name>T1JVM6_TETUR</name>
<dbReference type="GO" id="GO:0008233">
    <property type="term" value="F:peptidase activity"/>
    <property type="evidence" value="ECO:0007669"/>
    <property type="project" value="TreeGrafter"/>
</dbReference>
<dbReference type="Proteomes" id="UP000015104">
    <property type="component" value="Unassembled WGS sequence"/>
</dbReference>
<evidence type="ECO:0000259" key="1">
    <source>
        <dbReference type="Pfam" id="PF00144"/>
    </source>
</evidence>
<dbReference type="GO" id="GO:0006508">
    <property type="term" value="P:proteolysis"/>
    <property type="evidence" value="ECO:0007669"/>
    <property type="project" value="TreeGrafter"/>
</dbReference>
<dbReference type="InterPro" id="IPR001466">
    <property type="entry name" value="Beta-lactam-related"/>
</dbReference>
<dbReference type="InterPro" id="IPR052794">
    <property type="entry name" value="Mito_Ser_Protease_LACTB"/>
</dbReference>
<dbReference type="PANTHER" id="PTHR46520:SF1">
    <property type="entry name" value="SERINE BETA-LACTAMASE-LIKE PROTEIN LACTB, MITOCHONDRIAL"/>
    <property type="match status" value="1"/>
</dbReference>
<dbReference type="AlphaFoldDB" id="T1JVM6"/>
<dbReference type="GO" id="GO:0005739">
    <property type="term" value="C:mitochondrion"/>
    <property type="evidence" value="ECO:0007669"/>
    <property type="project" value="TreeGrafter"/>
</dbReference>
<proteinExistence type="predicted"/>
<reference evidence="3" key="1">
    <citation type="submission" date="2011-08" db="EMBL/GenBank/DDBJ databases">
        <authorList>
            <person name="Rombauts S."/>
        </authorList>
    </citation>
    <scope>NUCLEOTIDE SEQUENCE</scope>
    <source>
        <strain evidence="3">London</strain>
    </source>
</reference>
<dbReference type="PANTHER" id="PTHR46520">
    <property type="entry name" value="SERINE BETA-LACTAMASE-LIKE PROTEIN LACTB, MITOCHONDRIAL"/>
    <property type="match status" value="1"/>
</dbReference>
<dbReference type="EnsemblMetazoa" id="tetur02g05150.1">
    <property type="protein sequence ID" value="tetur02g05150.1"/>
    <property type="gene ID" value="tetur02g05150"/>
</dbReference>
<dbReference type="EMBL" id="CAEY01000795">
    <property type="status" value="NOT_ANNOTATED_CDS"/>
    <property type="molecule type" value="Genomic_DNA"/>
</dbReference>
<organism evidence="2 3">
    <name type="scientific">Tetranychus urticae</name>
    <name type="common">Two-spotted spider mite</name>
    <dbReference type="NCBI Taxonomy" id="32264"/>
    <lineage>
        <taxon>Eukaryota</taxon>
        <taxon>Metazoa</taxon>
        <taxon>Ecdysozoa</taxon>
        <taxon>Arthropoda</taxon>
        <taxon>Chelicerata</taxon>
        <taxon>Arachnida</taxon>
        <taxon>Acari</taxon>
        <taxon>Acariformes</taxon>
        <taxon>Trombidiformes</taxon>
        <taxon>Prostigmata</taxon>
        <taxon>Eleutherengona</taxon>
        <taxon>Raphignathae</taxon>
        <taxon>Tetranychoidea</taxon>
        <taxon>Tetranychidae</taxon>
        <taxon>Tetranychus</taxon>
    </lineage>
</organism>
<dbReference type="STRING" id="32264.T1JVM6"/>
<protein>
    <recommendedName>
        <fullName evidence="1">Beta-lactamase-related domain-containing protein</fullName>
    </recommendedName>
</protein>
<feature type="domain" description="Beta-lactamase-related" evidence="1">
    <location>
        <begin position="77"/>
        <end position="420"/>
    </location>
</feature>
<dbReference type="KEGG" id="tut:107371685"/>
<reference evidence="2" key="2">
    <citation type="submission" date="2015-06" db="UniProtKB">
        <authorList>
            <consortium name="EnsemblMetazoa"/>
        </authorList>
    </citation>
    <scope>IDENTIFICATION</scope>
</reference>
<dbReference type="SUPFAM" id="SSF56601">
    <property type="entry name" value="beta-lactamase/transpeptidase-like"/>
    <property type="match status" value="1"/>
</dbReference>
<evidence type="ECO:0000313" key="3">
    <source>
        <dbReference type="Proteomes" id="UP000015104"/>
    </source>
</evidence>
<dbReference type="Gene3D" id="3.40.710.10">
    <property type="entry name" value="DD-peptidase/beta-lactamase superfamily"/>
    <property type="match status" value="1"/>
</dbReference>
<gene>
    <name evidence="2" type="primary">107371685</name>
</gene>
<evidence type="ECO:0000313" key="2">
    <source>
        <dbReference type="EnsemblMetazoa" id="tetur02g05150.1"/>
    </source>
</evidence>